<sequence length="122" mass="12666">MVAAIAAALKPNVLAGGVGEGAGHLQRDRLGSRVVEHCLCPFGVGAGLIPDCLETVDAVFQRRIVNIGNARLNGVIEPLEAQFRFGGALVEFGDMDMLAAALALFLPAVEDVAQDGFQPLGP</sequence>
<dbReference type="AlphaFoldDB" id="A0A0P0JKG0"/>
<evidence type="ECO:0000313" key="2">
    <source>
        <dbReference type="Proteomes" id="UP000065734"/>
    </source>
</evidence>
<accession>A0A0P0JKG0</accession>
<dbReference type="KEGG" id="bvr:BVIR_1945"/>
<keyword evidence="2" id="KW-1185">Reference proteome</keyword>
<protein>
    <submittedName>
        <fullName evidence="1">Uncharacterized protein</fullName>
    </submittedName>
</protein>
<evidence type="ECO:0000313" key="1">
    <source>
        <dbReference type="EMBL" id="CUU42379.1"/>
    </source>
</evidence>
<reference evidence="2" key="1">
    <citation type="journal article" date="2016" name="Genome Announc.">
        <title>Revised genome sequence of the purple photosynthetic bacterium Blastochloris viridis.</title>
        <authorList>
            <person name="Liu L.N."/>
            <person name="Faulkner M."/>
            <person name="Liu X."/>
            <person name="Huang F."/>
            <person name="Darby A.C."/>
            <person name="Hall N."/>
        </authorList>
    </citation>
    <scope>NUCLEOTIDE SEQUENCE [LARGE SCALE GENOMIC DNA]</scope>
    <source>
        <strain evidence="2">ATCC 19567 / DSM 133 / F</strain>
    </source>
</reference>
<name>A0A0P0JKG0_BLAVI</name>
<dbReference type="EMBL" id="LN907867">
    <property type="protein sequence ID" value="CUU42379.1"/>
    <property type="molecule type" value="Genomic_DNA"/>
</dbReference>
<gene>
    <name evidence="1" type="ORF">BVIRIDIS_13900</name>
</gene>
<dbReference type="RefSeq" id="WP_055037443.1">
    <property type="nucleotide sequence ID" value="NZ_AP014854.2"/>
</dbReference>
<proteinExistence type="predicted"/>
<dbReference type="Proteomes" id="UP000065734">
    <property type="component" value="Chromosome I"/>
</dbReference>
<organism evidence="1 2">
    <name type="scientific">Blastochloris viridis</name>
    <name type="common">Rhodopseudomonas viridis</name>
    <dbReference type="NCBI Taxonomy" id="1079"/>
    <lineage>
        <taxon>Bacteria</taxon>
        <taxon>Pseudomonadati</taxon>
        <taxon>Pseudomonadota</taxon>
        <taxon>Alphaproteobacteria</taxon>
        <taxon>Hyphomicrobiales</taxon>
        <taxon>Blastochloridaceae</taxon>
        <taxon>Blastochloris</taxon>
    </lineage>
</organism>